<dbReference type="NCBIfam" id="TIGR01352">
    <property type="entry name" value="tonB_Cterm"/>
    <property type="match status" value="1"/>
</dbReference>
<proteinExistence type="inferred from homology"/>
<dbReference type="RefSeq" id="WP_129254569.1">
    <property type="nucleotide sequence ID" value="NZ_SAXA01000008.1"/>
</dbReference>
<keyword evidence="7" id="KW-0653">Protein transport</keyword>
<dbReference type="InterPro" id="IPR006260">
    <property type="entry name" value="TonB/TolA_C"/>
</dbReference>
<evidence type="ECO:0000256" key="4">
    <source>
        <dbReference type="ARBA" id="ARBA00022475"/>
    </source>
</evidence>
<dbReference type="PANTHER" id="PTHR33446">
    <property type="entry name" value="PROTEIN TONB-RELATED"/>
    <property type="match status" value="1"/>
</dbReference>
<dbReference type="GO" id="GO:0031992">
    <property type="term" value="F:energy transducer activity"/>
    <property type="evidence" value="ECO:0007669"/>
    <property type="project" value="TreeGrafter"/>
</dbReference>
<feature type="domain" description="TonB C-terminal" evidence="10">
    <location>
        <begin position="183"/>
        <end position="273"/>
    </location>
</feature>
<dbReference type="SUPFAM" id="SSF74653">
    <property type="entry name" value="TolA/TonB C-terminal domain"/>
    <property type="match status" value="1"/>
</dbReference>
<dbReference type="Gene3D" id="3.30.1150.10">
    <property type="match status" value="1"/>
</dbReference>
<dbReference type="GO" id="GO:0098797">
    <property type="term" value="C:plasma membrane protein complex"/>
    <property type="evidence" value="ECO:0007669"/>
    <property type="project" value="TreeGrafter"/>
</dbReference>
<dbReference type="InterPro" id="IPR051045">
    <property type="entry name" value="TonB-dependent_transducer"/>
</dbReference>
<dbReference type="OrthoDB" id="9812355at2"/>
<sequence>MKSFFFLVAFVFLFQFGYTQNDTTIYYKANNKPAIGKEDATRYIEIKKKKKNEFKVDSYIKSDNIWEQSHEKRVIYLENDSLVKIKDDYSKKMIYRKYKHFNKGYLIKDYNESGKIIAEGLSRTLLVTYWEGQVKEYYSSGRLASISKYKNNQVLMNKNWLENGEPYIDNIFDEVDVMPEFPGGMINLMKYFSTNIKYPEEARMKGVEGRVFVSFVVDIDGKVIGAYIKKSQHSLFNEEALRVVSEMANWSAGKLDGKPVKVGYTLPVNFRLR</sequence>
<keyword evidence="5" id="KW-0997">Cell inner membrane</keyword>
<evidence type="ECO:0000256" key="7">
    <source>
        <dbReference type="ARBA" id="ARBA00022927"/>
    </source>
</evidence>
<comment type="similarity">
    <text evidence="2">Belongs to the TonB family.</text>
</comment>
<evidence type="ECO:0000256" key="1">
    <source>
        <dbReference type="ARBA" id="ARBA00004383"/>
    </source>
</evidence>
<dbReference type="InterPro" id="IPR037682">
    <property type="entry name" value="TonB_C"/>
</dbReference>
<comment type="subcellular location">
    <subcellularLocation>
        <location evidence="1">Cell inner membrane</location>
        <topology evidence="1">Single-pass membrane protein</topology>
        <orientation evidence="1">Periplasmic side</orientation>
    </subcellularLocation>
</comment>
<keyword evidence="12" id="KW-1185">Reference proteome</keyword>
<evidence type="ECO:0000256" key="5">
    <source>
        <dbReference type="ARBA" id="ARBA00022519"/>
    </source>
</evidence>
<dbReference type="GO" id="GO:0015031">
    <property type="term" value="P:protein transport"/>
    <property type="evidence" value="ECO:0007669"/>
    <property type="project" value="UniProtKB-KW"/>
</dbReference>
<evidence type="ECO:0000256" key="8">
    <source>
        <dbReference type="ARBA" id="ARBA00022989"/>
    </source>
</evidence>
<dbReference type="Pfam" id="PF03544">
    <property type="entry name" value="TonB_C"/>
    <property type="match status" value="1"/>
</dbReference>
<evidence type="ECO:0000256" key="6">
    <source>
        <dbReference type="ARBA" id="ARBA00022692"/>
    </source>
</evidence>
<keyword evidence="4" id="KW-1003">Cell membrane</keyword>
<dbReference type="AlphaFoldDB" id="A0A4Q1JKU4"/>
<dbReference type="EMBL" id="SAXA01000008">
    <property type="protein sequence ID" value="RXQ93936.1"/>
    <property type="molecule type" value="Genomic_DNA"/>
</dbReference>
<keyword evidence="6" id="KW-0812">Transmembrane</keyword>
<keyword evidence="8" id="KW-1133">Transmembrane helix</keyword>
<dbReference type="GO" id="GO:0055085">
    <property type="term" value="P:transmembrane transport"/>
    <property type="evidence" value="ECO:0007669"/>
    <property type="project" value="InterPro"/>
</dbReference>
<accession>A0A4Q1JKU4</accession>
<dbReference type="PROSITE" id="PS52015">
    <property type="entry name" value="TONB_CTD"/>
    <property type="match status" value="1"/>
</dbReference>
<evidence type="ECO:0000313" key="12">
    <source>
        <dbReference type="Proteomes" id="UP000289703"/>
    </source>
</evidence>
<evidence type="ECO:0000256" key="9">
    <source>
        <dbReference type="ARBA" id="ARBA00023136"/>
    </source>
</evidence>
<evidence type="ECO:0000259" key="10">
    <source>
        <dbReference type="PROSITE" id="PS52015"/>
    </source>
</evidence>
<protein>
    <submittedName>
        <fullName evidence="11">Energy transducer TonB</fullName>
    </submittedName>
</protein>
<dbReference type="PANTHER" id="PTHR33446:SF2">
    <property type="entry name" value="PROTEIN TONB"/>
    <property type="match status" value="1"/>
</dbReference>
<evidence type="ECO:0000313" key="11">
    <source>
        <dbReference type="EMBL" id="RXQ93936.1"/>
    </source>
</evidence>
<evidence type="ECO:0000256" key="3">
    <source>
        <dbReference type="ARBA" id="ARBA00022448"/>
    </source>
</evidence>
<comment type="caution">
    <text evidence="11">The sequence shown here is derived from an EMBL/GenBank/DDBJ whole genome shotgun (WGS) entry which is preliminary data.</text>
</comment>
<gene>
    <name evidence="11" type="ORF">EO244_10185</name>
</gene>
<evidence type="ECO:0000256" key="2">
    <source>
        <dbReference type="ARBA" id="ARBA00006555"/>
    </source>
</evidence>
<name>A0A4Q1JKU4_9BACT</name>
<keyword evidence="9" id="KW-0472">Membrane</keyword>
<organism evidence="11 12">
    <name type="scientific">Ancylomarina salipaludis</name>
    <dbReference type="NCBI Taxonomy" id="2501299"/>
    <lineage>
        <taxon>Bacteria</taxon>
        <taxon>Pseudomonadati</taxon>
        <taxon>Bacteroidota</taxon>
        <taxon>Bacteroidia</taxon>
        <taxon>Marinilabiliales</taxon>
        <taxon>Marinifilaceae</taxon>
        <taxon>Ancylomarina</taxon>
    </lineage>
</organism>
<keyword evidence="3" id="KW-0813">Transport</keyword>
<reference evidence="11 12" key="1">
    <citation type="submission" date="2019-01" db="EMBL/GenBank/DDBJ databases">
        <title>Ancylomarina salipaludis sp. nov., isolated from a salt marsh.</title>
        <authorList>
            <person name="Yoon J.-H."/>
        </authorList>
    </citation>
    <scope>NUCLEOTIDE SEQUENCE [LARGE SCALE GENOMIC DNA]</scope>
    <source>
        <strain evidence="11 12">SHSM-M15</strain>
    </source>
</reference>
<dbReference type="Proteomes" id="UP000289703">
    <property type="component" value="Unassembled WGS sequence"/>
</dbReference>